<evidence type="ECO:0000259" key="1">
    <source>
        <dbReference type="Pfam" id="PF00931"/>
    </source>
</evidence>
<dbReference type="PANTHER" id="PTHR46082:SF6">
    <property type="entry name" value="AAA+ ATPASE DOMAIN-CONTAINING PROTEIN-RELATED"/>
    <property type="match status" value="1"/>
</dbReference>
<sequence length="1330" mass="148085">MTTGSRDGTIVTFYSYKGGTGRTMALANTAWILAAAGKRVLTVDWDLEAPGLHRFFHPFLDPSTLEATTGVIELIKDFAEEAVNPGPRSADWLRASAAIRKHAVSLAWEFPDGGTLDFVSAGRQDRTYSAAVSNFDWDNFFDRLQGGQFFEALRADMKRYYDYILIDSRTGISDIADICTVVLPDVLVDCFTLSGQSIDGAAKVAQDISRRYHQRDIRILPVPMRIDEGEKEKADAGRWLARARFEGLPGGLTEEETTRYWGSVEIPYRSYYNYEETLATFGDATGLTSSLLSAFERLTAVISGNDVTALPPMPEDVRLFHRGQFTRPYRPPVSADIRLSHVPEDLVWAEWVEALLRRAGFRVLPQETAAGDPAADGGMTPTDAAASGAGATRTVVLLSANALGSADARAVWEAAVAADPNNARHGLVPVKVGDVRLHPPLSDRAPVDLVGPDEDSAAKALLRVLGWTPRPGEDDLRDDGTPQPRFPGRLPQVVSVPPRNLTFTGRSTVLTLIREGLGSGMTIVLPRPQTLFGLGGVGKTQIALEYVHRFMGAYDLIWWISSEQTELVTTSLAELARRLRLPVGDDMSAAAQEALAYLRNVEVPGRWLLVFDNADDPESIRGFLPGGRGHVLLTSRNQNWSQLGNSLEVDVFKREESVEHLLRRAPHIGREGADQVAAAVGDLPLAVEQAGAWLAETPTTVEDYLKELKDQATRVLSLSRPPGYPEPVAATWNISITRLKSRSPAAVRLLELCAFFAPEPISGNLLYSDQMLDALVPYDESLQDRLNLGQLIQELSRFALAKVDQATRSIQVHRLVQTVMRAQLSEDEREVTMHEVHKILVGARPIQGDTDDPDNWNRFGEIWPHLDASEASTCDEPDTRQLLIDRVRYLWKRGDLDAAWSLGAQLDRQWRERDMSAESPMRRRYFERQNHYLDFHLANILRSQGKYVEACEKDELILRWQQANLDRPGKPDTHTLMTTTGLATDLSTLGRFDEALEMARQAYKGFKDLLGEDHPRTLAAANNLGVCLRMVGDCYEARDIDQDTLRRRRLVLGVNHPYTLFSTGNLARDLREAGDYKDSAELLSSCYEAYKDVLGKDFPDTLRTAKSLAVSLRKAGKLEDALRLTTNTRKRYEEKYSDLITPDFLACTLNLAADLYATNDRDKALEMAEEVIEKYRIAPGVRHPMTLAAENNLGICLRGAGNLDRAREVLEQNLVTLGEVLGANHPYTLSCMVNFANVLAELGHPERAEELERTAMAGFRLKLRADHPETVICRANLALTLRELGRGEESDREHRAAREELARLIGTDHPYTQSVDELKRVYRDLEPPVV</sequence>
<dbReference type="InterPro" id="IPR011990">
    <property type="entry name" value="TPR-like_helical_dom_sf"/>
</dbReference>
<protein>
    <submittedName>
        <fullName evidence="4">MinD-like ATPase involved in chromosome partitioning or flagellar assembly</fullName>
    </submittedName>
</protein>
<reference evidence="4 5" key="1">
    <citation type="submission" date="2016-10" db="EMBL/GenBank/DDBJ databases">
        <authorList>
            <person name="de Groot N.N."/>
        </authorList>
    </citation>
    <scope>NUCLEOTIDE SEQUENCE [LARGE SCALE GENOMIC DNA]</scope>
    <source>
        <strain evidence="4 5">CGMCC 4.3510</strain>
    </source>
</reference>
<dbReference type="NCBIfam" id="NF047398">
    <property type="entry name" value="AAA_KGGVGR"/>
    <property type="match status" value="1"/>
</dbReference>
<evidence type="ECO:0000313" key="5">
    <source>
        <dbReference type="Proteomes" id="UP000199323"/>
    </source>
</evidence>
<dbReference type="Pfam" id="PF25000">
    <property type="entry name" value="DUF7779"/>
    <property type="match status" value="1"/>
</dbReference>
<dbReference type="Pfam" id="PF13676">
    <property type="entry name" value="TIR_2"/>
    <property type="match status" value="1"/>
</dbReference>
<feature type="domain" description="DUF7779" evidence="3">
    <location>
        <begin position="739"/>
        <end position="828"/>
    </location>
</feature>
<dbReference type="Pfam" id="PF00931">
    <property type="entry name" value="NB-ARC"/>
    <property type="match status" value="1"/>
</dbReference>
<dbReference type="InterPro" id="IPR002182">
    <property type="entry name" value="NB-ARC"/>
</dbReference>
<evidence type="ECO:0000259" key="3">
    <source>
        <dbReference type="Pfam" id="PF25000"/>
    </source>
</evidence>
<dbReference type="Pfam" id="PF13424">
    <property type="entry name" value="TPR_12"/>
    <property type="match status" value="2"/>
</dbReference>
<dbReference type="InterPro" id="IPR053137">
    <property type="entry name" value="NLR-like"/>
</dbReference>
<dbReference type="SUPFAM" id="SSF52540">
    <property type="entry name" value="P-loop containing nucleoside triphosphate hydrolases"/>
    <property type="match status" value="2"/>
</dbReference>
<dbReference type="PANTHER" id="PTHR46082">
    <property type="entry name" value="ATP/GTP-BINDING PROTEIN-RELATED"/>
    <property type="match status" value="1"/>
</dbReference>
<dbReference type="EMBL" id="FONG01000001">
    <property type="protein sequence ID" value="SFE03650.1"/>
    <property type="molecule type" value="Genomic_DNA"/>
</dbReference>
<dbReference type="InterPro" id="IPR000157">
    <property type="entry name" value="TIR_dom"/>
</dbReference>
<evidence type="ECO:0000259" key="2">
    <source>
        <dbReference type="Pfam" id="PF13676"/>
    </source>
</evidence>
<dbReference type="GO" id="GO:0007165">
    <property type="term" value="P:signal transduction"/>
    <property type="evidence" value="ECO:0007669"/>
    <property type="project" value="InterPro"/>
</dbReference>
<keyword evidence="4" id="KW-0282">Flagellum</keyword>
<organism evidence="4 5">
    <name type="scientific">Actinacidiphila alni</name>
    <dbReference type="NCBI Taxonomy" id="380248"/>
    <lineage>
        <taxon>Bacteria</taxon>
        <taxon>Bacillati</taxon>
        <taxon>Actinomycetota</taxon>
        <taxon>Actinomycetes</taxon>
        <taxon>Kitasatosporales</taxon>
        <taxon>Streptomycetaceae</taxon>
        <taxon>Actinacidiphila</taxon>
    </lineage>
</organism>
<dbReference type="SUPFAM" id="SSF48452">
    <property type="entry name" value="TPR-like"/>
    <property type="match status" value="3"/>
</dbReference>
<name>A0A1I1XE49_9ACTN</name>
<keyword evidence="4" id="KW-0969">Cilium</keyword>
<accession>A0A1I1XE49</accession>
<dbReference type="Proteomes" id="UP000199323">
    <property type="component" value="Unassembled WGS sequence"/>
</dbReference>
<evidence type="ECO:0000313" key="4">
    <source>
        <dbReference type="EMBL" id="SFE03650.1"/>
    </source>
</evidence>
<dbReference type="InterPro" id="IPR056681">
    <property type="entry name" value="DUF7779"/>
</dbReference>
<gene>
    <name evidence="4" type="ORF">SAMN05216251_101244</name>
</gene>
<dbReference type="GO" id="GO:0043531">
    <property type="term" value="F:ADP binding"/>
    <property type="evidence" value="ECO:0007669"/>
    <property type="project" value="InterPro"/>
</dbReference>
<dbReference type="RefSeq" id="WP_177246269.1">
    <property type="nucleotide sequence ID" value="NZ_FONG01000001.1"/>
</dbReference>
<dbReference type="STRING" id="380248.SAMN05216251_101244"/>
<feature type="domain" description="TIR" evidence="2">
    <location>
        <begin position="339"/>
        <end position="461"/>
    </location>
</feature>
<dbReference type="NCBIfam" id="NF040586">
    <property type="entry name" value="FxSxx_TPR"/>
    <property type="match status" value="1"/>
</dbReference>
<dbReference type="InterPro" id="IPR027417">
    <property type="entry name" value="P-loop_NTPase"/>
</dbReference>
<keyword evidence="5" id="KW-1185">Reference proteome</keyword>
<dbReference type="Pfam" id="PF13374">
    <property type="entry name" value="TPR_10"/>
    <property type="match status" value="3"/>
</dbReference>
<keyword evidence="4" id="KW-0966">Cell projection</keyword>
<dbReference type="Gene3D" id="3.40.50.300">
    <property type="entry name" value="P-loop containing nucleotide triphosphate hydrolases"/>
    <property type="match status" value="2"/>
</dbReference>
<dbReference type="Gene3D" id="1.25.40.10">
    <property type="entry name" value="Tetratricopeptide repeat domain"/>
    <property type="match status" value="2"/>
</dbReference>
<proteinExistence type="predicted"/>
<feature type="domain" description="NB-ARC" evidence="1">
    <location>
        <begin position="530"/>
        <end position="658"/>
    </location>
</feature>